<sequence>MGAQQEKMHCNRFLDGKGPKTLSDQAKDVVRDSYPVAMVSEGDQPEGQMTSVILHRDLPGFPEGTAIQISYVFPDGEQTVRHPHPGQPYLGLRTLAYLPDNRDGRRILMLLEKAFKQKLIFTVATNEDGWDTVTWADIPHKTSPDPGRDSDHYPDPDFLRNVRKILKDKGME</sequence>
<evidence type="ECO:0000313" key="2">
    <source>
        <dbReference type="Proteomes" id="UP001157502"/>
    </source>
</evidence>
<accession>A0ACC2H3B4</accession>
<reference evidence="1" key="1">
    <citation type="submission" date="2021-05" db="EMBL/GenBank/DDBJ databases">
        <authorList>
            <person name="Pan Q."/>
            <person name="Jouanno E."/>
            <person name="Zahm M."/>
            <person name="Klopp C."/>
            <person name="Cabau C."/>
            <person name="Louis A."/>
            <person name="Berthelot C."/>
            <person name="Parey E."/>
            <person name="Roest Crollius H."/>
            <person name="Montfort J."/>
            <person name="Robinson-Rechavi M."/>
            <person name="Bouchez O."/>
            <person name="Lampietro C."/>
            <person name="Lopez Roques C."/>
            <person name="Donnadieu C."/>
            <person name="Postlethwait J."/>
            <person name="Bobe J."/>
            <person name="Dillon D."/>
            <person name="Chandos A."/>
            <person name="von Hippel F."/>
            <person name="Guiguen Y."/>
        </authorList>
    </citation>
    <scope>NUCLEOTIDE SEQUENCE</scope>
    <source>
        <strain evidence="1">YG-Jan2019</strain>
    </source>
</reference>
<name>A0ACC2H3B4_DALPE</name>
<organism evidence="1 2">
    <name type="scientific">Dallia pectoralis</name>
    <name type="common">Alaska blackfish</name>
    <dbReference type="NCBI Taxonomy" id="75939"/>
    <lineage>
        <taxon>Eukaryota</taxon>
        <taxon>Metazoa</taxon>
        <taxon>Chordata</taxon>
        <taxon>Craniata</taxon>
        <taxon>Vertebrata</taxon>
        <taxon>Euteleostomi</taxon>
        <taxon>Actinopterygii</taxon>
        <taxon>Neopterygii</taxon>
        <taxon>Teleostei</taxon>
        <taxon>Protacanthopterygii</taxon>
        <taxon>Esociformes</taxon>
        <taxon>Umbridae</taxon>
        <taxon>Dallia</taxon>
    </lineage>
</organism>
<proteinExistence type="predicted"/>
<evidence type="ECO:0000313" key="1">
    <source>
        <dbReference type="EMBL" id="KAJ8010412.1"/>
    </source>
</evidence>
<gene>
    <name evidence="1" type="ORF">DPEC_G00074810</name>
</gene>
<dbReference type="Proteomes" id="UP001157502">
    <property type="component" value="Chromosome 6"/>
</dbReference>
<protein>
    <submittedName>
        <fullName evidence="1">Uncharacterized protein</fullName>
    </submittedName>
</protein>
<comment type="caution">
    <text evidence="1">The sequence shown here is derived from an EMBL/GenBank/DDBJ whole genome shotgun (WGS) entry which is preliminary data.</text>
</comment>
<dbReference type="EMBL" id="CM055733">
    <property type="protein sequence ID" value="KAJ8010412.1"/>
    <property type="molecule type" value="Genomic_DNA"/>
</dbReference>
<keyword evidence="2" id="KW-1185">Reference proteome</keyword>